<reference evidence="5 6" key="1">
    <citation type="submission" date="2019-12" db="EMBL/GenBank/DDBJ databases">
        <title>Genomic-based taxomic classification of the family Erythrobacteraceae.</title>
        <authorList>
            <person name="Xu L."/>
        </authorList>
    </citation>
    <scope>NUCLEOTIDE SEQUENCE [LARGE SCALE GENOMIC DNA]</scope>
    <source>
        <strain evidence="5 6">CGMCC 1.8703</strain>
    </source>
</reference>
<evidence type="ECO:0000256" key="4">
    <source>
        <dbReference type="ARBA" id="ARBA00023049"/>
    </source>
</evidence>
<dbReference type="Proteomes" id="UP000439914">
    <property type="component" value="Unassembled WGS sequence"/>
</dbReference>
<evidence type="ECO:0000313" key="6">
    <source>
        <dbReference type="Proteomes" id="UP000439914"/>
    </source>
</evidence>
<comment type="cofactor">
    <cofactor evidence="1">
        <name>Zn(2+)</name>
        <dbReference type="ChEBI" id="CHEBI:29105"/>
    </cofactor>
</comment>
<dbReference type="InterPro" id="IPR012548">
    <property type="entry name" value="MATCAP"/>
</dbReference>
<gene>
    <name evidence="5" type="ORF">GRI55_14045</name>
</gene>
<dbReference type="GO" id="GO:0008237">
    <property type="term" value="F:metallopeptidase activity"/>
    <property type="evidence" value="ECO:0007669"/>
    <property type="project" value="UniProtKB-KW"/>
</dbReference>
<keyword evidence="2" id="KW-0645">Protease</keyword>
<dbReference type="GO" id="GO:0006508">
    <property type="term" value="P:proteolysis"/>
    <property type="evidence" value="ECO:0007669"/>
    <property type="project" value="UniProtKB-KW"/>
</dbReference>
<accession>A0A6I4UDA5</accession>
<organism evidence="5 6">
    <name type="scientific">Qipengyuania citrea</name>
    <dbReference type="NCBI Taxonomy" id="225971"/>
    <lineage>
        <taxon>Bacteria</taxon>
        <taxon>Pseudomonadati</taxon>
        <taxon>Pseudomonadota</taxon>
        <taxon>Alphaproteobacteria</taxon>
        <taxon>Sphingomonadales</taxon>
        <taxon>Erythrobacteraceae</taxon>
        <taxon>Qipengyuania</taxon>
    </lineage>
</organism>
<evidence type="ECO:0000256" key="2">
    <source>
        <dbReference type="ARBA" id="ARBA00022670"/>
    </source>
</evidence>
<name>A0A6I4UDA5_9SPHN</name>
<dbReference type="AlphaFoldDB" id="A0A6I4UDA5"/>
<evidence type="ECO:0000256" key="3">
    <source>
        <dbReference type="ARBA" id="ARBA00022801"/>
    </source>
</evidence>
<proteinExistence type="predicted"/>
<keyword evidence="3" id="KW-0378">Hydrolase</keyword>
<protein>
    <submittedName>
        <fullName evidence="5">DUF1704 domain-containing protein</fullName>
    </submittedName>
</protein>
<keyword evidence="4" id="KW-0482">Metalloprotease</keyword>
<dbReference type="Pfam" id="PF08014">
    <property type="entry name" value="MATCAP"/>
    <property type="match status" value="1"/>
</dbReference>
<sequence>MFDRATRNSLQRRFRYRCACQAGGGGLTKDALYLKGLEELLAYLSRGDKFEILFLGKFALKQLPSLEKLIELGILHPPELLPTYCDDAAARQRLVQVRKLPLSALYQETPQ</sequence>
<evidence type="ECO:0000313" key="5">
    <source>
        <dbReference type="EMBL" id="MXP36870.1"/>
    </source>
</evidence>
<dbReference type="EMBL" id="WTYG01000007">
    <property type="protein sequence ID" value="MXP36870.1"/>
    <property type="molecule type" value="Genomic_DNA"/>
</dbReference>
<comment type="caution">
    <text evidence="5">The sequence shown here is derived from an EMBL/GenBank/DDBJ whole genome shotgun (WGS) entry which is preliminary data.</text>
</comment>
<evidence type="ECO:0000256" key="1">
    <source>
        <dbReference type="ARBA" id="ARBA00001947"/>
    </source>
</evidence>